<dbReference type="OrthoDB" id="5244508at2"/>
<keyword evidence="2" id="KW-1185">Reference proteome</keyword>
<evidence type="ECO:0000313" key="1">
    <source>
        <dbReference type="EMBL" id="PSL52958.1"/>
    </source>
</evidence>
<protein>
    <submittedName>
        <fullName evidence="1">Polyketide cyclase/dehydrase/lipid transport protein</fullName>
    </submittedName>
</protein>
<dbReference type="Gene3D" id="3.30.530.20">
    <property type="match status" value="1"/>
</dbReference>
<organism evidence="1 2">
    <name type="scientific">Saccharothrix carnea</name>
    <dbReference type="NCBI Taxonomy" id="1280637"/>
    <lineage>
        <taxon>Bacteria</taxon>
        <taxon>Bacillati</taxon>
        <taxon>Actinomycetota</taxon>
        <taxon>Actinomycetes</taxon>
        <taxon>Pseudonocardiales</taxon>
        <taxon>Pseudonocardiaceae</taxon>
        <taxon>Saccharothrix</taxon>
    </lineage>
</organism>
<proteinExistence type="predicted"/>
<dbReference type="RefSeq" id="WP_073893400.1">
    <property type="nucleotide sequence ID" value="NZ_JBHXUE010000013.1"/>
</dbReference>
<dbReference type="AlphaFoldDB" id="A0A2P8I3A7"/>
<dbReference type="InterPro" id="IPR019587">
    <property type="entry name" value="Polyketide_cyclase/dehydratase"/>
</dbReference>
<dbReference type="Proteomes" id="UP000241118">
    <property type="component" value="Unassembled WGS sequence"/>
</dbReference>
<dbReference type="SUPFAM" id="SSF55961">
    <property type="entry name" value="Bet v1-like"/>
    <property type="match status" value="1"/>
</dbReference>
<name>A0A2P8I3A7_SACCR</name>
<dbReference type="EMBL" id="PYAX01000010">
    <property type="protein sequence ID" value="PSL52958.1"/>
    <property type="molecule type" value="Genomic_DNA"/>
</dbReference>
<accession>A0A2P8I3A7</accession>
<reference evidence="1 2" key="1">
    <citation type="submission" date="2018-03" db="EMBL/GenBank/DDBJ databases">
        <title>Genomic Encyclopedia of Type Strains, Phase III (KMG-III): the genomes of soil and plant-associated and newly described type strains.</title>
        <authorList>
            <person name="Whitman W."/>
        </authorList>
    </citation>
    <scope>NUCLEOTIDE SEQUENCE [LARGE SCALE GENOMIC DNA]</scope>
    <source>
        <strain evidence="1 2">CGMCC 4.7097</strain>
    </source>
</reference>
<sequence>MAEYEHEQRIPVDARVVFDLARDVSAMEAWLPDGLQVEPSGPERVTGRVSMGDEIDEAEGYLAADAEQRRLEWGDLEGGGYSGWLQVDDEGPGRSRVVLHLDVGGEHQAALGGEAHEITDEHLVQALDRLAALATQSVT</sequence>
<dbReference type="InterPro" id="IPR023393">
    <property type="entry name" value="START-like_dom_sf"/>
</dbReference>
<evidence type="ECO:0000313" key="2">
    <source>
        <dbReference type="Proteomes" id="UP000241118"/>
    </source>
</evidence>
<gene>
    <name evidence="1" type="ORF">B0I31_11049</name>
</gene>
<comment type="caution">
    <text evidence="1">The sequence shown here is derived from an EMBL/GenBank/DDBJ whole genome shotgun (WGS) entry which is preliminary data.</text>
</comment>
<dbReference type="Pfam" id="PF10604">
    <property type="entry name" value="Polyketide_cyc2"/>
    <property type="match status" value="1"/>
</dbReference>